<dbReference type="eggNOG" id="ENOG502TII1">
    <property type="taxonomic scope" value="Eukaryota"/>
</dbReference>
<evidence type="ECO:0000313" key="3">
    <source>
        <dbReference type="EMBL" id="CCD70612.1"/>
    </source>
</evidence>
<dbReference type="Bgee" id="WBGene00019507">
    <property type="expression patterns" value="Expressed in adult organism and 1 other cell type or tissue"/>
</dbReference>
<dbReference type="AlphaFoldDB" id="O45175"/>
<dbReference type="UCSC" id="K07H8.7">
    <property type="organism name" value="c. elegans"/>
</dbReference>
<dbReference type="InParanoid" id="O45175"/>
<dbReference type="FunCoup" id="O45175">
    <property type="interactions" value="300"/>
</dbReference>
<protein>
    <submittedName>
        <fullName evidence="3">Lipoprotein</fullName>
    </submittedName>
</protein>
<keyword evidence="4" id="KW-1185">Reference proteome</keyword>
<name>O45175_CAEEL</name>
<dbReference type="OrthoDB" id="5871017at2759"/>
<evidence type="ECO:0000313" key="4">
    <source>
        <dbReference type="Proteomes" id="UP000001940"/>
    </source>
</evidence>
<dbReference type="KEGG" id="cel:CELE_K07H8.7"/>
<sequence length="176" mass="19364">MLSNWNNFYIHLILLKSQIFSMALIISLISGVLILCSQKGGGSKTKNADSRTKKSASTSIVSPIETTAIPKDSVMVKPEPPKEETKSKKSVIQNSIKMLRGKKNLQKATTLQKKTETDSQHTQVINMELGKAAGSEKGISKLTVPEERKIVEKPNGKKVQFADKLIKSTLTPTEKK</sequence>
<dbReference type="GeneID" id="187127"/>
<accession>O45175</accession>
<dbReference type="Proteomes" id="UP000001940">
    <property type="component" value="Chromosome IV"/>
</dbReference>
<dbReference type="WormBase" id="K07H8.7">
    <property type="protein sequence ID" value="CE46428"/>
    <property type="gene ID" value="WBGene00019507"/>
</dbReference>
<feature type="region of interest" description="Disordered" evidence="1">
    <location>
        <begin position="41"/>
        <end position="91"/>
    </location>
</feature>
<dbReference type="AGR" id="WB:WBGene00019507"/>
<dbReference type="OMA" id="IAQDSLM"/>
<reference evidence="3 4" key="1">
    <citation type="journal article" date="1998" name="Science">
        <title>Genome sequence of the nematode C. elegans: a platform for investigating biology.</title>
        <authorList>
            <consortium name="The C. elegans sequencing consortium"/>
            <person name="Sulson J.E."/>
            <person name="Waterston R."/>
        </authorList>
    </citation>
    <scope>NUCLEOTIDE SEQUENCE [LARGE SCALE GENOMIC DNA]</scope>
    <source>
        <strain evidence="3 4">Bristol N2</strain>
    </source>
</reference>
<dbReference type="PANTHER" id="PTHR37977:SF3">
    <property type="entry name" value="LIPOPROTEIN"/>
    <property type="match status" value="1"/>
</dbReference>
<dbReference type="PANTHER" id="PTHR37977">
    <property type="entry name" value="PROTEIN CBG18402-RELATED"/>
    <property type="match status" value="1"/>
</dbReference>
<keyword evidence="2" id="KW-0472">Membrane</keyword>
<gene>
    <name evidence="3" type="ORF">CELE_K07H8.7</name>
    <name evidence="3 5" type="ORF">K07H8.7</name>
</gene>
<keyword evidence="3" id="KW-0449">Lipoprotein</keyword>
<evidence type="ECO:0000313" key="5">
    <source>
        <dbReference type="WormBase" id="K07H8.7"/>
    </source>
</evidence>
<keyword evidence="2" id="KW-1133">Transmembrane helix</keyword>
<proteinExistence type="predicted"/>
<accession>G4SGZ4</accession>
<evidence type="ECO:0000256" key="1">
    <source>
        <dbReference type="SAM" id="MobiDB-lite"/>
    </source>
</evidence>
<dbReference type="HOGENOM" id="CLU_122076_0_0_1"/>
<evidence type="ECO:0000256" key="2">
    <source>
        <dbReference type="SAM" id="Phobius"/>
    </source>
</evidence>
<keyword evidence="2" id="KW-0812">Transmembrane</keyword>
<dbReference type="CTD" id="187127"/>
<dbReference type="PaxDb" id="6239-K07H8.7"/>
<dbReference type="EMBL" id="BX284604">
    <property type="protein sequence ID" value="CCD70612.1"/>
    <property type="molecule type" value="Genomic_DNA"/>
</dbReference>
<feature type="compositionally biased region" description="Polar residues" evidence="1">
    <location>
        <begin position="55"/>
        <end position="65"/>
    </location>
</feature>
<feature type="transmembrane region" description="Helical" evidence="2">
    <location>
        <begin position="12"/>
        <end position="36"/>
    </location>
</feature>
<dbReference type="RefSeq" id="NP_501385.2">
    <property type="nucleotide sequence ID" value="NM_068984.2"/>
</dbReference>
<organism evidence="3 4">
    <name type="scientific">Caenorhabditis elegans</name>
    <dbReference type="NCBI Taxonomy" id="6239"/>
    <lineage>
        <taxon>Eukaryota</taxon>
        <taxon>Metazoa</taxon>
        <taxon>Ecdysozoa</taxon>
        <taxon>Nematoda</taxon>
        <taxon>Chromadorea</taxon>
        <taxon>Rhabditida</taxon>
        <taxon>Rhabditina</taxon>
        <taxon>Rhabditomorpha</taxon>
        <taxon>Rhabditoidea</taxon>
        <taxon>Rhabditidae</taxon>
        <taxon>Peloderinae</taxon>
        <taxon>Caenorhabditis</taxon>
    </lineage>
</organism>